<comment type="caution">
    <text evidence="1">The sequence shown here is derived from an EMBL/GenBank/DDBJ whole genome shotgun (WGS) entry which is preliminary data.</text>
</comment>
<dbReference type="Proteomes" id="UP001558613">
    <property type="component" value="Unassembled WGS sequence"/>
</dbReference>
<organism evidence="1 2">
    <name type="scientific">Cirrhinus molitorella</name>
    <name type="common">mud carp</name>
    <dbReference type="NCBI Taxonomy" id="172907"/>
    <lineage>
        <taxon>Eukaryota</taxon>
        <taxon>Metazoa</taxon>
        <taxon>Chordata</taxon>
        <taxon>Craniata</taxon>
        <taxon>Vertebrata</taxon>
        <taxon>Euteleostomi</taxon>
        <taxon>Actinopterygii</taxon>
        <taxon>Neopterygii</taxon>
        <taxon>Teleostei</taxon>
        <taxon>Ostariophysi</taxon>
        <taxon>Cypriniformes</taxon>
        <taxon>Cyprinidae</taxon>
        <taxon>Labeoninae</taxon>
        <taxon>Labeonini</taxon>
        <taxon>Cirrhinus</taxon>
    </lineage>
</organism>
<keyword evidence="2" id="KW-1185">Reference proteome</keyword>
<proteinExistence type="predicted"/>
<evidence type="ECO:0000313" key="1">
    <source>
        <dbReference type="EMBL" id="KAL1282631.1"/>
    </source>
</evidence>
<dbReference type="EMBL" id="JAYMGO010000001">
    <property type="protein sequence ID" value="KAL1282631.1"/>
    <property type="molecule type" value="Genomic_DNA"/>
</dbReference>
<accession>A0ABR3P0N2</accession>
<name>A0ABR3P0N2_9TELE</name>
<reference evidence="1 2" key="1">
    <citation type="submission" date="2023-09" db="EMBL/GenBank/DDBJ databases">
        <authorList>
            <person name="Wang M."/>
        </authorList>
    </citation>
    <scope>NUCLEOTIDE SEQUENCE [LARGE SCALE GENOMIC DNA]</scope>
    <source>
        <strain evidence="1">GT-2023</strain>
        <tissue evidence="1">Liver</tissue>
    </source>
</reference>
<sequence length="66" mass="7624">MQSQSNPLRNSWTKQAAPQRQHFTLGICLTERMNLIERLLSETVRASTESFYLIRTPGFLILNSID</sequence>
<gene>
    <name evidence="1" type="ORF">QQF64_001434</name>
</gene>
<protein>
    <submittedName>
        <fullName evidence="1">Uncharacterized protein</fullName>
    </submittedName>
</protein>
<evidence type="ECO:0000313" key="2">
    <source>
        <dbReference type="Proteomes" id="UP001558613"/>
    </source>
</evidence>